<sequence length="527" mass="55657">MGTATGSPKIEHDYRGRFTAMTGQHGMVAADHGRCSDMGLKILQSGGNAVDATVTTALCQGIMNPMSSGLGGGAFILIRMADGAAEFIDAREVAPAAANETMFVGRPEAARLGGLAVAVPMELQGLHAAHSTYGRLAWSAVVQPAIQLAERGFTAHPYLAKALAAVDPKTASLDFRKAFMIRKDRGGYRAPSTGETCCARPALARLLRDRAMGLDFLVPGPPSSALTVVAMLRVLEGYKLPLAGAGVLGTHRMVEAMKHVYAARMSLGDPGKDGEFLDLNPLLADLRSAEYAETLRALIDDRRVRPQEVYGGVWNVTRGVHRPDAGTSHLSIVDAQGSAVAMTTTINTGFGSRVYSSSTGLLLNNEMDDFSTPGVPNAYGFPPSPTNFIRPGKKPLSSMSPLIGLQEGALRIVVGASGGSRIISAVAQTILRVVAYGQPLAEAIGGARLHHQLEPALLMAEEWRAGTVTFDFDDDVLRTLRARGHKTNATNWGASVQAVVSEPCRDCTGVLLYGACDPRKDGAPAGW</sequence>
<evidence type="ECO:0000256" key="2">
    <source>
        <dbReference type="PIRSR" id="PIRSR600101-1"/>
    </source>
</evidence>
<dbReference type="PANTHER" id="PTHR11686:SF9">
    <property type="entry name" value="RE13973P"/>
    <property type="match status" value="1"/>
</dbReference>
<dbReference type="Proteomes" id="UP001255856">
    <property type="component" value="Unassembled WGS sequence"/>
</dbReference>
<comment type="caution">
    <text evidence="4">The sequence shown here is derived from an EMBL/GenBank/DDBJ whole genome shotgun (WGS) entry which is preliminary data.</text>
</comment>
<dbReference type="GO" id="GO:0006751">
    <property type="term" value="P:glutathione catabolic process"/>
    <property type="evidence" value="ECO:0007669"/>
    <property type="project" value="InterPro"/>
</dbReference>
<dbReference type="InterPro" id="IPR055262">
    <property type="entry name" value="GGT_CS"/>
</dbReference>
<dbReference type="InterPro" id="IPR029055">
    <property type="entry name" value="Ntn_hydrolases_N"/>
</dbReference>
<dbReference type="Gene3D" id="1.10.246.130">
    <property type="match status" value="1"/>
</dbReference>
<dbReference type="FunFam" id="3.60.20.40:FF:000001">
    <property type="entry name" value="Gamma-glutamyltranspeptidase 1"/>
    <property type="match status" value="1"/>
</dbReference>
<dbReference type="PANTHER" id="PTHR11686">
    <property type="entry name" value="GAMMA GLUTAMYL TRANSPEPTIDASE"/>
    <property type="match status" value="1"/>
</dbReference>
<dbReference type="Gene3D" id="3.60.20.40">
    <property type="match status" value="1"/>
</dbReference>
<feature type="binding site" evidence="3">
    <location>
        <begin position="345"/>
        <end position="347"/>
    </location>
    <ligand>
        <name>L-glutamate</name>
        <dbReference type="ChEBI" id="CHEBI:29985"/>
    </ligand>
</feature>
<dbReference type="GO" id="GO:0036374">
    <property type="term" value="F:glutathione hydrolase activity"/>
    <property type="evidence" value="ECO:0007669"/>
    <property type="project" value="InterPro"/>
</dbReference>
<feature type="binding site" evidence="3">
    <location>
        <begin position="397"/>
        <end position="398"/>
    </location>
    <ligand>
        <name>L-glutamate</name>
        <dbReference type="ChEBI" id="CHEBI:29985"/>
    </ligand>
</feature>
<dbReference type="SUPFAM" id="SSF56235">
    <property type="entry name" value="N-terminal nucleophile aminohydrolases (Ntn hydrolases)"/>
    <property type="match status" value="1"/>
</dbReference>
<dbReference type="PROSITE" id="PS00462">
    <property type="entry name" value="G_GLU_TRANSPEPTIDASE"/>
    <property type="match status" value="1"/>
</dbReference>
<evidence type="ECO:0008006" key="6">
    <source>
        <dbReference type="Google" id="ProtNLM"/>
    </source>
</evidence>
<feature type="active site" description="Nucleophile" evidence="2">
    <location>
        <position position="327"/>
    </location>
</feature>
<dbReference type="InterPro" id="IPR000101">
    <property type="entry name" value="GGT_peptidase"/>
</dbReference>
<accession>A0AAD9IFD2</accession>
<dbReference type="GO" id="GO:0005886">
    <property type="term" value="C:plasma membrane"/>
    <property type="evidence" value="ECO:0007669"/>
    <property type="project" value="TreeGrafter"/>
</dbReference>
<reference evidence="4" key="1">
    <citation type="submission" date="2021-01" db="EMBL/GenBank/DDBJ databases">
        <authorList>
            <person name="Eckstrom K.M.E."/>
        </authorList>
    </citation>
    <scope>NUCLEOTIDE SEQUENCE</scope>
    <source>
        <strain evidence="4">UVCC 0001</strain>
    </source>
</reference>
<evidence type="ECO:0000313" key="4">
    <source>
        <dbReference type="EMBL" id="KAK2076526.1"/>
    </source>
</evidence>
<evidence type="ECO:0000256" key="3">
    <source>
        <dbReference type="PIRSR" id="PIRSR600101-2"/>
    </source>
</evidence>
<gene>
    <name evidence="4" type="ORF">QBZ16_005286</name>
</gene>
<keyword evidence="5" id="KW-1185">Reference proteome</keyword>
<feature type="binding site" evidence="3">
    <location>
        <position position="91"/>
    </location>
    <ligand>
        <name>L-glutamate</name>
        <dbReference type="ChEBI" id="CHEBI:29985"/>
    </ligand>
</feature>
<dbReference type="EMBL" id="JASFZW010000009">
    <property type="protein sequence ID" value="KAK2076526.1"/>
    <property type="molecule type" value="Genomic_DNA"/>
</dbReference>
<feature type="binding site" evidence="3">
    <location>
        <position position="419"/>
    </location>
    <ligand>
        <name>L-glutamate</name>
        <dbReference type="ChEBI" id="CHEBI:29985"/>
    </ligand>
</feature>
<dbReference type="InterPro" id="IPR043138">
    <property type="entry name" value="GGT_lsub"/>
</dbReference>
<name>A0AAD9IFD2_PROWI</name>
<proteinExistence type="inferred from homology"/>
<dbReference type="InterPro" id="IPR043137">
    <property type="entry name" value="GGT_ssub_C"/>
</dbReference>
<organism evidence="4 5">
    <name type="scientific">Prototheca wickerhamii</name>
    <dbReference type="NCBI Taxonomy" id="3111"/>
    <lineage>
        <taxon>Eukaryota</taxon>
        <taxon>Viridiplantae</taxon>
        <taxon>Chlorophyta</taxon>
        <taxon>core chlorophytes</taxon>
        <taxon>Trebouxiophyceae</taxon>
        <taxon>Chlorellales</taxon>
        <taxon>Chlorellaceae</taxon>
        <taxon>Prototheca</taxon>
    </lineage>
</organism>
<dbReference type="PRINTS" id="PR01210">
    <property type="entry name" value="GGTRANSPTASE"/>
</dbReference>
<comment type="similarity">
    <text evidence="1">Belongs to the gamma-glutamyltransferase family.</text>
</comment>
<feature type="binding site" evidence="3">
    <location>
        <position position="369"/>
    </location>
    <ligand>
        <name>L-glutamate</name>
        <dbReference type="ChEBI" id="CHEBI:29985"/>
    </ligand>
</feature>
<protein>
    <recommendedName>
        <fullName evidence="6">Gamma-glutamyltransferase</fullName>
    </recommendedName>
</protein>
<evidence type="ECO:0000313" key="5">
    <source>
        <dbReference type="Proteomes" id="UP001255856"/>
    </source>
</evidence>
<dbReference type="AlphaFoldDB" id="A0AAD9IFD2"/>
<evidence type="ECO:0000256" key="1">
    <source>
        <dbReference type="ARBA" id="ARBA00009381"/>
    </source>
</evidence>
<dbReference type="Pfam" id="PF01019">
    <property type="entry name" value="G_glu_transpept"/>
    <property type="match status" value="2"/>
</dbReference>